<dbReference type="AlphaFoldDB" id="A0A0A9DYD5"/>
<protein>
    <submittedName>
        <fullName evidence="1">Uncharacterized protein</fullName>
    </submittedName>
</protein>
<reference evidence="1" key="2">
    <citation type="journal article" date="2015" name="Data Brief">
        <title>Shoot transcriptome of the giant reed, Arundo donax.</title>
        <authorList>
            <person name="Barrero R.A."/>
            <person name="Guerrero F.D."/>
            <person name="Moolhuijzen P."/>
            <person name="Goolsby J.A."/>
            <person name="Tidwell J."/>
            <person name="Bellgard S.E."/>
            <person name="Bellgard M.I."/>
        </authorList>
    </citation>
    <scope>NUCLEOTIDE SEQUENCE</scope>
    <source>
        <tissue evidence="1">Shoot tissue taken approximately 20 cm above the soil surface</tissue>
    </source>
</reference>
<accession>A0A0A9DYD5</accession>
<reference evidence="1" key="1">
    <citation type="submission" date="2014-09" db="EMBL/GenBank/DDBJ databases">
        <authorList>
            <person name="Magalhaes I.L.F."/>
            <person name="Oliveira U."/>
            <person name="Santos F.R."/>
            <person name="Vidigal T.H.D.A."/>
            <person name="Brescovit A.D."/>
            <person name="Santos A.J."/>
        </authorList>
    </citation>
    <scope>NUCLEOTIDE SEQUENCE</scope>
    <source>
        <tissue evidence="1">Shoot tissue taken approximately 20 cm above the soil surface</tissue>
    </source>
</reference>
<dbReference type="EMBL" id="GBRH01207230">
    <property type="protein sequence ID" value="JAD90665.1"/>
    <property type="molecule type" value="Transcribed_RNA"/>
</dbReference>
<proteinExistence type="predicted"/>
<sequence length="81" mass="8807">MSGHICQSTNPPCSTVGAAPEPRFLTTRVAVSNSDATIRTLPIAYEFRTDRSSFAPPDAATYCCRMYCADEDSMGVPLTER</sequence>
<evidence type="ECO:0000313" key="1">
    <source>
        <dbReference type="EMBL" id="JAD90665.1"/>
    </source>
</evidence>
<name>A0A0A9DYD5_ARUDO</name>
<organism evidence="1">
    <name type="scientific">Arundo donax</name>
    <name type="common">Giant reed</name>
    <name type="synonym">Donax arundinaceus</name>
    <dbReference type="NCBI Taxonomy" id="35708"/>
    <lineage>
        <taxon>Eukaryota</taxon>
        <taxon>Viridiplantae</taxon>
        <taxon>Streptophyta</taxon>
        <taxon>Embryophyta</taxon>
        <taxon>Tracheophyta</taxon>
        <taxon>Spermatophyta</taxon>
        <taxon>Magnoliopsida</taxon>
        <taxon>Liliopsida</taxon>
        <taxon>Poales</taxon>
        <taxon>Poaceae</taxon>
        <taxon>PACMAD clade</taxon>
        <taxon>Arundinoideae</taxon>
        <taxon>Arundineae</taxon>
        <taxon>Arundo</taxon>
    </lineage>
</organism>